<name>A0A7U2HW75_PHANO</name>
<dbReference type="AlphaFoldDB" id="A0A7U2HW75"/>
<accession>A0A7U2HW75</accession>
<evidence type="ECO:0000313" key="1">
    <source>
        <dbReference type="EMBL" id="QRC90916.1"/>
    </source>
</evidence>
<sequence length="41" mass="4742">MPPADKTIWPKLLPAAHSCCYWLELIEHLHGERGAWKTIEV</sequence>
<dbReference type="VEuPathDB" id="FungiDB:JI435_400720"/>
<proteinExistence type="predicted"/>
<evidence type="ECO:0000313" key="2">
    <source>
        <dbReference type="Proteomes" id="UP000663193"/>
    </source>
</evidence>
<dbReference type="EMBL" id="CP069023">
    <property type="protein sequence ID" value="QRC90916.1"/>
    <property type="molecule type" value="Genomic_DNA"/>
</dbReference>
<organism evidence="1 2">
    <name type="scientific">Phaeosphaeria nodorum (strain SN15 / ATCC MYA-4574 / FGSC 10173)</name>
    <name type="common">Glume blotch fungus</name>
    <name type="synonym">Parastagonospora nodorum</name>
    <dbReference type="NCBI Taxonomy" id="321614"/>
    <lineage>
        <taxon>Eukaryota</taxon>
        <taxon>Fungi</taxon>
        <taxon>Dikarya</taxon>
        <taxon>Ascomycota</taxon>
        <taxon>Pezizomycotina</taxon>
        <taxon>Dothideomycetes</taxon>
        <taxon>Pleosporomycetidae</taxon>
        <taxon>Pleosporales</taxon>
        <taxon>Pleosporineae</taxon>
        <taxon>Phaeosphaeriaceae</taxon>
        <taxon>Parastagonospora</taxon>
    </lineage>
</organism>
<keyword evidence="2" id="KW-1185">Reference proteome</keyword>
<gene>
    <name evidence="1" type="ORF">JI435_400720</name>
</gene>
<reference evidence="2" key="1">
    <citation type="journal article" date="2021" name="BMC Genomics">
        <title>Chromosome-level genome assembly and manually-curated proteome of model necrotroph Parastagonospora nodorum Sn15 reveals a genome-wide trove of candidate effector homologs, and redundancy of virulence-related functions within an accessory chromosome.</title>
        <authorList>
            <person name="Bertazzoni S."/>
            <person name="Jones D.A.B."/>
            <person name="Phan H.T."/>
            <person name="Tan K.-C."/>
            <person name="Hane J.K."/>
        </authorList>
    </citation>
    <scope>NUCLEOTIDE SEQUENCE [LARGE SCALE GENOMIC DNA]</scope>
    <source>
        <strain evidence="2">SN15 / ATCC MYA-4574 / FGSC 10173)</strain>
    </source>
</reference>
<protein>
    <submittedName>
        <fullName evidence="1">Uncharacterized protein</fullName>
    </submittedName>
</protein>
<dbReference type="Proteomes" id="UP000663193">
    <property type="component" value="Chromosome 1"/>
</dbReference>